<feature type="region of interest" description="Disordered" evidence="1">
    <location>
        <begin position="609"/>
        <end position="647"/>
    </location>
</feature>
<dbReference type="AlphaFoldDB" id="A0AA37NZZ4"/>
<comment type="caution">
    <text evidence="3">The sequence shown here is derived from an EMBL/GenBank/DDBJ whole genome shotgun (WGS) entry which is preliminary data.</text>
</comment>
<dbReference type="EMBL" id="BQXU01000006">
    <property type="protein sequence ID" value="GKT42863.1"/>
    <property type="molecule type" value="Genomic_DNA"/>
</dbReference>
<sequence>MARPTGVMVPLAGAGVLLLVGGAERLCCIQDTGSNDTSETARVLARSRGVRTADAEHVKHSALGLQNGAAAEGTDFERRHGDGDLQRTAEAAQVGTFHHLRRVLAGSKENGGNNVGSVSVEATDRTSHGGSNQVLVDVELDEGIDIALEHILDDITGDDGLGDNALSTSVDPVDGGGLLIRAVVTRNRDDAHILEALGRHDGEGVLDTLGNHVHAHGVTGGRLEADVQVGAGERSLHRLKAGKVASGVEGLLHDCLASLRVEPDLGSTSALEGLEADARATGHSIAGENRDSTAARVDGLAATAGTGHQDTLSSGHGEEIALSVDNKRTSDTDGKGQVTDDVLAASTKDALPVVVLVGELGPLEAAGEVGGGVGAGDDGTADFDSTSEVLQRALQGVTGNLATQGHGDHLGVRHLVDALLGDHLLQLGNGALLDRARRLGGLGLGHGQLRLVVGRRGRRGLGGGRDVLAKGQGGRVGIVKLFGAGQLLGVDLVVGDVGVLDAPSRSVEEVAVQGDTHGQGNDDPLGKNGVLETLQDAANHAAANAVVLKVVILIVELVAGLAGRRRKGIVDGGVFQLVLDGGENSDNGRALIGLGRLQDGVQAVRGDLEGIDRRSRHNGAETASQRSQAGKRAGVAERNGTDVDGVDQDETAHHEHLELGHVAALHLLAEQRSLLGGLAVELGPIVALGHILGHAVADTVILERATHLDVALDAVDLELDAENSSVEGKQEDAVEEENPRSEEAELLETALDARGSTEDENTNLDGVVLDNIVALLLDRGLDGILDNVGGRNIRLLGLVVVLVPLGLAVLNGVGKDGARQNDVLLEANGHDQEWQALGKQDHGDGHAKLGGDEQAKQEGEDGGEEDVGEEPEVGAHAAHGQEQGDKRQVHRQVAEHHDEDVESLGVLEKVKELGPAVAGPLDKAVAGVHLGGLHDPHLLLLAMCGLDLVAGGIRNLLGNRQELGGLRVGDGEGESAVLGVAGEGV</sequence>
<dbReference type="GeneID" id="73323845"/>
<protein>
    <submittedName>
        <fullName evidence="3">Uncharacterized protein</fullName>
    </submittedName>
</protein>
<feature type="compositionally biased region" description="Acidic residues" evidence="1">
    <location>
        <begin position="860"/>
        <end position="872"/>
    </location>
</feature>
<dbReference type="Proteomes" id="UP001055115">
    <property type="component" value="Unassembled WGS sequence"/>
</dbReference>
<reference evidence="3 4" key="1">
    <citation type="submission" date="2022-03" db="EMBL/GenBank/DDBJ databases">
        <title>Genome data of Colletotrichum spp.</title>
        <authorList>
            <person name="Utami Y.D."/>
            <person name="Hiruma K."/>
        </authorList>
    </citation>
    <scope>NUCLEOTIDE SEQUENCE [LARGE SCALE GENOMIC DNA]</scope>
    <source>
        <strain evidence="3 4">MAFF 239500</strain>
    </source>
</reference>
<feature type="compositionally biased region" description="Basic and acidic residues" evidence="1">
    <location>
        <begin position="728"/>
        <end position="743"/>
    </location>
</feature>
<keyword evidence="4" id="KW-1185">Reference proteome</keyword>
<accession>A0AA37NZZ4</accession>
<gene>
    <name evidence="3" type="ORF">ColSpa_03043</name>
</gene>
<evidence type="ECO:0000313" key="3">
    <source>
        <dbReference type="EMBL" id="GKT42863.1"/>
    </source>
</evidence>
<feature type="region of interest" description="Disordered" evidence="1">
    <location>
        <begin position="721"/>
        <end position="743"/>
    </location>
</feature>
<dbReference type="RefSeq" id="XP_049125213.1">
    <property type="nucleotide sequence ID" value="XM_049269256.1"/>
</dbReference>
<feature type="compositionally biased region" description="Basic and acidic residues" evidence="1">
    <location>
        <begin position="882"/>
        <end position="899"/>
    </location>
</feature>
<name>A0AA37NZZ4_9PEZI</name>
<proteinExistence type="predicted"/>
<feature type="chain" id="PRO_5041359054" evidence="2">
    <location>
        <begin position="26"/>
        <end position="985"/>
    </location>
</feature>
<organism evidence="3 4">
    <name type="scientific">Colletotrichum spaethianum</name>
    <dbReference type="NCBI Taxonomy" id="700344"/>
    <lineage>
        <taxon>Eukaryota</taxon>
        <taxon>Fungi</taxon>
        <taxon>Dikarya</taxon>
        <taxon>Ascomycota</taxon>
        <taxon>Pezizomycotina</taxon>
        <taxon>Sordariomycetes</taxon>
        <taxon>Hypocreomycetidae</taxon>
        <taxon>Glomerellales</taxon>
        <taxon>Glomerellaceae</taxon>
        <taxon>Colletotrichum</taxon>
        <taxon>Colletotrichum spaethianum species complex</taxon>
    </lineage>
</organism>
<evidence type="ECO:0000256" key="2">
    <source>
        <dbReference type="SAM" id="SignalP"/>
    </source>
</evidence>
<feature type="compositionally biased region" description="Basic and acidic residues" evidence="1">
    <location>
        <begin position="837"/>
        <end position="859"/>
    </location>
</feature>
<feature type="region of interest" description="Disordered" evidence="1">
    <location>
        <begin position="837"/>
        <end position="899"/>
    </location>
</feature>
<evidence type="ECO:0000256" key="1">
    <source>
        <dbReference type="SAM" id="MobiDB-lite"/>
    </source>
</evidence>
<keyword evidence="2" id="KW-0732">Signal</keyword>
<feature type="region of interest" description="Disordered" evidence="1">
    <location>
        <begin position="106"/>
        <end position="128"/>
    </location>
</feature>
<feature type="signal peptide" evidence="2">
    <location>
        <begin position="1"/>
        <end position="25"/>
    </location>
</feature>
<evidence type="ECO:0000313" key="4">
    <source>
        <dbReference type="Proteomes" id="UP001055115"/>
    </source>
</evidence>